<name>A0ABR3NXD4_9TELE</name>
<dbReference type="SUPFAM" id="SSF53098">
    <property type="entry name" value="Ribonuclease H-like"/>
    <property type="match status" value="1"/>
</dbReference>
<dbReference type="PROSITE" id="PS50994">
    <property type="entry name" value="INTEGRASE"/>
    <property type="match status" value="1"/>
</dbReference>
<evidence type="ECO:0000313" key="5">
    <source>
        <dbReference type="Proteomes" id="UP001558613"/>
    </source>
</evidence>
<dbReference type="InterPro" id="IPR050951">
    <property type="entry name" value="Retrovirus_Pol_polyprotein"/>
</dbReference>
<evidence type="ECO:0000313" key="4">
    <source>
        <dbReference type="EMBL" id="KAL1281457.1"/>
    </source>
</evidence>
<dbReference type="InterPro" id="IPR041588">
    <property type="entry name" value="Integrase_H2C2"/>
</dbReference>
<evidence type="ECO:0000256" key="1">
    <source>
        <dbReference type="ARBA" id="ARBA00039658"/>
    </source>
</evidence>
<dbReference type="EMBL" id="JAYMGO010000001">
    <property type="protein sequence ID" value="KAL1281457.1"/>
    <property type="molecule type" value="Genomic_DNA"/>
</dbReference>
<dbReference type="Proteomes" id="UP001558613">
    <property type="component" value="Unassembled WGS sequence"/>
</dbReference>
<feature type="region of interest" description="Disordered" evidence="2">
    <location>
        <begin position="346"/>
        <end position="407"/>
    </location>
</feature>
<dbReference type="PANTHER" id="PTHR37984:SF9">
    <property type="entry name" value="INTEGRASE CATALYTIC DOMAIN-CONTAINING PROTEIN"/>
    <property type="match status" value="1"/>
</dbReference>
<keyword evidence="5" id="KW-1185">Reference proteome</keyword>
<gene>
    <name evidence="4" type="ORF">QQF64_000260</name>
</gene>
<dbReference type="Gene3D" id="3.30.420.10">
    <property type="entry name" value="Ribonuclease H-like superfamily/Ribonuclease H"/>
    <property type="match status" value="1"/>
</dbReference>
<reference evidence="4 5" key="1">
    <citation type="submission" date="2023-09" db="EMBL/GenBank/DDBJ databases">
        <authorList>
            <person name="Wang M."/>
        </authorList>
    </citation>
    <scope>NUCLEOTIDE SEQUENCE [LARGE SCALE GENOMIC DNA]</scope>
    <source>
        <strain evidence="4">GT-2023</strain>
        <tissue evidence="4">Liver</tissue>
    </source>
</reference>
<evidence type="ECO:0000256" key="2">
    <source>
        <dbReference type="SAM" id="MobiDB-lite"/>
    </source>
</evidence>
<protein>
    <recommendedName>
        <fullName evidence="1">Gypsy retrotransposon integrase-like protein 1</fullName>
    </recommendedName>
</protein>
<feature type="domain" description="Integrase catalytic" evidence="3">
    <location>
        <begin position="116"/>
        <end position="270"/>
    </location>
</feature>
<sequence length="407" mass="45856">MDPTCSEVMKRCQEGWPDLCHLTGEVRKFWPERAVLTVHDGLLLKGSRLVIPSAMRHTVLKKLHEGHQGLARCRLRARDSVWWPGLSGQIKELVQICATCIKERVNPTEVLMPSDFPSRPWLKLGADLFSIHGSTYLLTVGYFSRFVEIAKLTPARSDDVIVHLKSMFSQHGIPEFLFSDNGPQFSSQTFASFAADYGFSHITSSPRFAQSNGEAERHVQTVKHLLSKAKDPYLAMLAYRTTPLPNGYSPAQLLMGRRLRTPIPQHHSLLIPSLPDFTTVAAKEKEIREKQAASYNIRHRARQLSHLSSGQRVWITDTKTEGTVVASHSAPRSYWVESPQGTIRRNRRHLVPMASTEPCAESFPETGDQTEEGEHSPESSTAQTVKTPMEYKTRSGRTVVRPKRLDL</sequence>
<evidence type="ECO:0000259" key="3">
    <source>
        <dbReference type="PROSITE" id="PS50994"/>
    </source>
</evidence>
<dbReference type="InterPro" id="IPR001584">
    <property type="entry name" value="Integrase_cat-core"/>
</dbReference>
<dbReference type="Pfam" id="PF00665">
    <property type="entry name" value="rve"/>
    <property type="match status" value="1"/>
</dbReference>
<dbReference type="Pfam" id="PF17921">
    <property type="entry name" value="Integrase_H2C2"/>
    <property type="match status" value="1"/>
</dbReference>
<dbReference type="Gene3D" id="1.10.340.70">
    <property type="match status" value="1"/>
</dbReference>
<dbReference type="PANTHER" id="PTHR37984">
    <property type="entry name" value="PROTEIN CBG26694"/>
    <property type="match status" value="1"/>
</dbReference>
<comment type="caution">
    <text evidence="4">The sequence shown here is derived from an EMBL/GenBank/DDBJ whole genome shotgun (WGS) entry which is preliminary data.</text>
</comment>
<organism evidence="4 5">
    <name type="scientific">Cirrhinus molitorella</name>
    <name type="common">mud carp</name>
    <dbReference type="NCBI Taxonomy" id="172907"/>
    <lineage>
        <taxon>Eukaryota</taxon>
        <taxon>Metazoa</taxon>
        <taxon>Chordata</taxon>
        <taxon>Craniata</taxon>
        <taxon>Vertebrata</taxon>
        <taxon>Euteleostomi</taxon>
        <taxon>Actinopterygii</taxon>
        <taxon>Neopterygii</taxon>
        <taxon>Teleostei</taxon>
        <taxon>Ostariophysi</taxon>
        <taxon>Cypriniformes</taxon>
        <taxon>Cyprinidae</taxon>
        <taxon>Labeoninae</taxon>
        <taxon>Labeonini</taxon>
        <taxon>Cirrhinus</taxon>
    </lineage>
</organism>
<proteinExistence type="predicted"/>
<dbReference type="InterPro" id="IPR012337">
    <property type="entry name" value="RNaseH-like_sf"/>
</dbReference>
<dbReference type="InterPro" id="IPR036397">
    <property type="entry name" value="RNaseH_sf"/>
</dbReference>
<accession>A0ABR3NXD4</accession>